<dbReference type="SMART" id="SM00257">
    <property type="entry name" value="LysM"/>
    <property type="match status" value="1"/>
</dbReference>
<dbReference type="Proteomes" id="UP000245433">
    <property type="component" value="Unassembled WGS sequence"/>
</dbReference>
<reference evidence="2 3" key="1">
    <citation type="submission" date="2018-04" db="EMBL/GenBank/DDBJ databases">
        <title>Genomic Encyclopedia of Type Strains, Phase IV (KMG-IV): sequencing the most valuable type-strain genomes for metagenomic binning, comparative biology and taxonomic classification.</title>
        <authorList>
            <person name="Goeker M."/>
        </authorList>
    </citation>
    <scope>NUCLEOTIDE SEQUENCE [LARGE SCALE GENOMIC DNA]</scope>
    <source>
        <strain evidence="2 3">DSM 28795</strain>
    </source>
</reference>
<protein>
    <submittedName>
        <fullName evidence="2">LysM domain-containing protein</fullName>
    </submittedName>
</protein>
<proteinExistence type="predicted"/>
<dbReference type="PROSITE" id="PS51782">
    <property type="entry name" value="LYSM"/>
    <property type="match status" value="1"/>
</dbReference>
<dbReference type="CDD" id="cd00118">
    <property type="entry name" value="LysM"/>
    <property type="match status" value="1"/>
</dbReference>
<dbReference type="InterPro" id="IPR036779">
    <property type="entry name" value="LysM_dom_sf"/>
</dbReference>
<dbReference type="SUPFAM" id="SSF54106">
    <property type="entry name" value="LysM domain"/>
    <property type="match status" value="1"/>
</dbReference>
<accession>A0A2U1D3V7</accession>
<name>A0A2U1D3V7_9LACO</name>
<dbReference type="Gene3D" id="3.10.350.10">
    <property type="entry name" value="LysM domain"/>
    <property type="match status" value="1"/>
</dbReference>
<evidence type="ECO:0000313" key="2">
    <source>
        <dbReference type="EMBL" id="PVY82363.1"/>
    </source>
</evidence>
<comment type="caution">
    <text evidence="2">The sequence shown here is derived from an EMBL/GenBank/DDBJ whole genome shotgun (WGS) entry which is preliminary data.</text>
</comment>
<feature type="domain" description="LysM" evidence="1">
    <location>
        <begin position="61"/>
        <end position="105"/>
    </location>
</feature>
<organism evidence="2 3">
    <name type="scientific">Convivina intestini</name>
    <dbReference type="NCBI Taxonomy" id="1505726"/>
    <lineage>
        <taxon>Bacteria</taxon>
        <taxon>Bacillati</taxon>
        <taxon>Bacillota</taxon>
        <taxon>Bacilli</taxon>
        <taxon>Lactobacillales</taxon>
        <taxon>Lactobacillaceae</taxon>
        <taxon>Convivina</taxon>
    </lineage>
</organism>
<evidence type="ECO:0000313" key="3">
    <source>
        <dbReference type="Proteomes" id="UP000245433"/>
    </source>
</evidence>
<dbReference type="InterPro" id="IPR018392">
    <property type="entry name" value="LysM"/>
</dbReference>
<dbReference type="Pfam" id="PF01476">
    <property type="entry name" value="LysM"/>
    <property type="match status" value="1"/>
</dbReference>
<dbReference type="EMBL" id="QEKT01000013">
    <property type="protein sequence ID" value="PVY82363.1"/>
    <property type="molecule type" value="Genomic_DNA"/>
</dbReference>
<keyword evidence="3" id="KW-1185">Reference proteome</keyword>
<sequence>MLVYGSDIERKDIKPNKQDVHIQMNKTIKNTLMATTAAAALLTVGASTQANADDINDNDNNVYTVKAGDTLSEIAQAHNTNAVLLAKNSGIKNIDLIFIGEKIKFSADNQRVEAVTTPTGEVQTASQPVASVPVQTATPAVQSQPVIYQPVATTQVSTASATPAATQTVSYTGQSSSAKDYIAGVESGGSYEARNGNYIGKYQLSSSYLNGDYSAENQERVADQYVQSRYGSWENAASHSQQYGWY</sequence>
<gene>
    <name evidence="2" type="ORF">C7384_11319</name>
</gene>
<evidence type="ECO:0000259" key="1">
    <source>
        <dbReference type="PROSITE" id="PS51782"/>
    </source>
</evidence>
<dbReference type="AlphaFoldDB" id="A0A2U1D3V7"/>